<dbReference type="InterPro" id="IPR055338">
    <property type="entry name" value="YqfX-like"/>
</dbReference>
<keyword evidence="2" id="KW-1133">Transmembrane helix</keyword>
<name>A0A0A2TBF5_9BACI</name>
<keyword evidence="4" id="KW-1185">Reference proteome</keyword>
<gene>
    <name evidence="3" type="ORF">N782_07355</name>
</gene>
<dbReference type="eggNOG" id="COG4709">
    <property type="taxonomic scope" value="Bacteria"/>
</dbReference>
<evidence type="ECO:0000256" key="2">
    <source>
        <dbReference type="SAM" id="Phobius"/>
    </source>
</evidence>
<comment type="caution">
    <text evidence="3">The sequence shown here is derived from an EMBL/GenBank/DDBJ whole genome shotgun (WGS) entry which is preliminary data.</text>
</comment>
<dbReference type="AlphaFoldDB" id="A0A0A2TBF5"/>
<evidence type="ECO:0000313" key="3">
    <source>
        <dbReference type="EMBL" id="KGP73177.1"/>
    </source>
</evidence>
<dbReference type="Proteomes" id="UP000030147">
    <property type="component" value="Unassembled WGS sequence"/>
</dbReference>
<evidence type="ECO:0000256" key="1">
    <source>
        <dbReference type="SAM" id="MobiDB-lite"/>
    </source>
</evidence>
<protein>
    <recommendedName>
        <fullName evidence="5">DUF4190 domain-containing protein</fullName>
    </recommendedName>
</protein>
<reference evidence="3 4" key="1">
    <citation type="journal article" date="2015" name="Stand. Genomic Sci.">
        <title>High quality draft genome sequence of the moderately halophilic bacterium Pontibacillus yanchengensis Y32(T) and comparison among Pontibacillus genomes.</title>
        <authorList>
            <person name="Huang J."/>
            <person name="Qiao Z.X."/>
            <person name="Tang J.W."/>
            <person name="Wang G."/>
        </authorList>
    </citation>
    <scope>NUCLEOTIDE SEQUENCE [LARGE SCALE GENOMIC DNA]</scope>
    <source>
        <strain evidence="3 4">Y32</strain>
    </source>
</reference>
<feature type="compositionally biased region" description="Basic and acidic residues" evidence="1">
    <location>
        <begin position="1"/>
        <end position="41"/>
    </location>
</feature>
<dbReference type="EMBL" id="AVBF01000017">
    <property type="protein sequence ID" value="KGP73177.1"/>
    <property type="molecule type" value="Genomic_DNA"/>
</dbReference>
<feature type="transmembrane region" description="Helical" evidence="2">
    <location>
        <begin position="130"/>
        <end position="150"/>
    </location>
</feature>
<sequence>MDEKNENNLEEKVEEAPHYGNEKESEFKEIENHDQDERVIGEEDTLANSPSVYPGTDDVEFAQEAAIDENSVRDPIKSDEKETDMESDVQAGFGWLAVILSVLSFFILPVIMGAAGIIVGFIARRRGADTLGNTAIIAGAISIVLTLFLAPF</sequence>
<evidence type="ECO:0000313" key="4">
    <source>
        <dbReference type="Proteomes" id="UP000030147"/>
    </source>
</evidence>
<dbReference type="STRING" id="1385514.N782_07355"/>
<proteinExistence type="predicted"/>
<organism evidence="3 4">
    <name type="scientific">Pontibacillus yanchengensis Y32</name>
    <dbReference type="NCBI Taxonomy" id="1385514"/>
    <lineage>
        <taxon>Bacteria</taxon>
        <taxon>Bacillati</taxon>
        <taxon>Bacillota</taxon>
        <taxon>Bacilli</taxon>
        <taxon>Bacillales</taxon>
        <taxon>Bacillaceae</taxon>
        <taxon>Pontibacillus</taxon>
    </lineage>
</organism>
<keyword evidence="2" id="KW-0812">Transmembrane</keyword>
<accession>A0A0A2TBF5</accession>
<feature type="transmembrane region" description="Helical" evidence="2">
    <location>
        <begin position="93"/>
        <end position="123"/>
    </location>
</feature>
<dbReference type="PANTHER" id="PTHR40040:SF1">
    <property type="entry name" value="MEMBRANE PROTEIN"/>
    <property type="match status" value="1"/>
</dbReference>
<feature type="region of interest" description="Disordered" evidence="1">
    <location>
        <begin position="1"/>
        <end position="54"/>
    </location>
</feature>
<dbReference type="PANTHER" id="PTHR40040">
    <property type="entry name" value="SMALL HYDROPHOBIC PROTEIN-RELATED"/>
    <property type="match status" value="1"/>
</dbReference>
<evidence type="ECO:0008006" key="5">
    <source>
        <dbReference type="Google" id="ProtNLM"/>
    </source>
</evidence>
<keyword evidence="2" id="KW-0472">Membrane</keyword>
<dbReference type="RefSeq" id="WP_237582623.1">
    <property type="nucleotide sequence ID" value="NZ_AVBF01000017.1"/>
</dbReference>